<dbReference type="Proteomes" id="UP000652761">
    <property type="component" value="Unassembled WGS sequence"/>
</dbReference>
<reference evidence="1" key="1">
    <citation type="submission" date="2017-07" db="EMBL/GenBank/DDBJ databases">
        <title>Taro Niue Genome Assembly and Annotation.</title>
        <authorList>
            <person name="Atibalentja N."/>
            <person name="Keating K."/>
            <person name="Fields C.J."/>
        </authorList>
    </citation>
    <scope>NUCLEOTIDE SEQUENCE</scope>
    <source>
        <strain evidence="1">Niue_2</strain>
        <tissue evidence="1">Leaf</tissue>
    </source>
</reference>
<keyword evidence="2" id="KW-1185">Reference proteome</keyword>
<organism evidence="1 2">
    <name type="scientific">Colocasia esculenta</name>
    <name type="common">Wild taro</name>
    <name type="synonym">Arum esculentum</name>
    <dbReference type="NCBI Taxonomy" id="4460"/>
    <lineage>
        <taxon>Eukaryota</taxon>
        <taxon>Viridiplantae</taxon>
        <taxon>Streptophyta</taxon>
        <taxon>Embryophyta</taxon>
        <taxon>Tracheophyta</taxon>
        <taxon>Spermatophyta</taxon>
        <taxon>Magnoliopsida</taxon>
        <taxon>Liliopsida</taxon>
        <taxon>Araceae</taxon>
        <taxon>Aroideae</taxon>
        <taxon>Colocasieae</taxon>
        <taxon>Colocasia</taxon>
    </lineage>
</organism>
<evidence type="ECO:0000313" key="2">
    <source>
        <dbReference type="Proteomes" id="UP000652761"/>
    </source>
</evidence>
<gene>
    <name evidence="1" type="ORF">Taro_050647</name>
</gene>
<dbReference type="EMBL" id="NMUH01007682">
    <property type="protein sequence ID" value="MQM17673.1"/>
    <property type="molecule type" value="Genomic_DNA"/>
</dbReference>
<accession>A0A843XEI2</accession>
<dbReference type="AlphaFoldDB" id="A0A843XEI2"/>
<comment type="caution">
    <text evidence="1">The sequence shown here is derived from an EMBL/GenBank/DDBJ whole genome shotgun (WGS) entry which is preliminary data.</text>
</comment>
<evidence type="ECO:0000313" key="1">
    <source>
        <dbReference type="EMBL" id="MQM17673.1"/>
    </source>
</evidence>
<sequence length="65" mass="7176">MSFMVNRCAVWLSDERGNGWRCFDTCCAAWECGSHGSVTPSVVTSTVGNPRFRAGPFVRGCETER</sequence>
<protein>
    <submittedName>
        <fullName evidence="1">Uncharacterized protein</fullName>
    </submittedName>
</protein>
<name>A0A843XEI2_COLES</name>
<proteinExistence type="predicted"/>